<dbReference type="PANTHER" id="PTHR31060">
    <property type="entry name" value="OSJNBA0011J08.25 PROTEIN-RELATED"/>
    <property type="match status" value="1"/>
</dbReference>
<organism evidence="6 7">
    <name type="scientific">Aristolochia fimbriata</name>
    <name type="common">White veined hardy Dutchman's pipe vine</name>
    <dbReference type="NCBI Taxonomy" id="158543"/>
    <lineage>
        <taxon>Eukaryota</taxon>
        <taxon>Viridiplantae</taxon>
        <taxon>Streptophyta</taxon>
        <taxon>Embryophyta</taxon>
        <taxon>Tracheophyta</taxon>
        <taxon>Spermatophyta</taxon>
        <taxon>Magnoliopsida</taxon>
        <taxon>Magnoliidae</taxon>
        <taxon>Piperales</taxon>
        <taxon>Aristolochiaceae</taxon>
        <taxon>Aristolochia</taxon>
    </lineage>
</organism>
<gene>
    <name evidence="6" type="ORF">H6P81_006661</name>
</gene>
<dbReference type="InterPro" id="IPR058039">
    <property type="entry name" value="At3g05675-like_ankyrin"/>
</dbReference>
<comment type="pathway">
    <text evidence="2">Protein modification; protein ubiquitination.</text>
</comment>
<proteinExistence type="predicted"/>
<comment type="function">
    <text evidence="1">May act as a substrate-specific adapter of an E3 ubiquitin-protein ligase complex (CUL3-RBX1-BTB) which mediates the ubiquitination and subsequent proteasomal degradation of target proteins.</text>
</comment>
<feature type="region of interest" description="Disordered" evidence="4">
    <location>
        <begin position="35"/>
        <end position="63"/>
    </location>
</feature>
<feature type="domain" description="BTB" evidence="5">
    <location>
        <begin position="107"/>
        <end position="168"/>
    </location>
</feature>
<evidence type="ECO:0000313" key="7">
    <source>
        <dbReference type="Proteomes" id="UP000825729"/>
    </source>
</evidence>
<evidence type="ECO:0000256" key="3">
    <source>
        <dbReference type="ARBA" id="ARBA00022786"/>
    </source>
</evidence>
<dbReference type="PROSITE" id="PS50097">
    <property type="entry name" value="BTB"/>
    <property type="match status" value="1"/>
</dbReference>
<dbReference type="InterPro" id="IPR038920">
    <property type="entry name" value="At3g05675-like"/>
</dbReference>
<evidence type="ECO:0000256" key="2">
    <source>
        <dbReference type="ARBA" id="ARBA00004906"/>
    </source>
</evidence>
<evidence type="ECO:0000313" key="6">
    <source>
        <dbReference type="EMBL" id="KAG9453757.1"/>
    </source>
</evidence>
<sequence length="508" mass="57105">MAAHKGQSVSAKREIAAMLKQGFIPDSAMVLSPAMPSRLARSPASSSPSRNLPSPPPSFPKKIRSPTLQEMMAQESWSPTGAPEIDKVQRLEERVARIVAQVPIPARDVKLTISSNDGFKVTMDVHRAVLAEKSGFFAEKLNHSGAHLVEICECDDVEVYVEAVVLMYCENLRKRLVKEEVEKVLGLLQVSAAIKFEAGIVSCLEYLEAVPWSKEEEEKVVSVLEQLQLCDPIQGVLQRVLVEPSTSVGADDIFLHLLTGILQAKDEKARREMKTLISGLLKEGPHNVHSVGQHDVSRGTLYSVCHKCLSALHLCLSEAVGIDASGRDRGSLMAEVAREADNMLWVVDILIEKKLGDEFVRLWADKRELASLHSKIPVMYRFEISKITAQLCIAVGRGQILVPKDTRFSLLQTWLEPLYEDFGWMKRACRSFDKKLIEDGLSQTILTLSMSQQQAILLNWFDRFLNKGDDYPNMQRAFEVWWRRAFIKQHVGEQTQSEMQITVCDYHL</sequence>
<dbReference type="InterPro" id="IPR000210">
    <property type="entry name" value="BTB/POZ_dom"/>
</dbReference>
<feature type="compositionally biased region" description="Low complexity" evidence="4">
    <location>
        <begin position="35"/>
        <end position="52"/>
    </location>
</feature>
<evidence type="ECO:0000256" key="1">
    <source>
        <dbReference type="ARBA" id="ARBA00002668"/>
    </source>
</evidence>
<dbReference type="AlphaFoldDB" id="A0AAV7EY41"/>
<keyword evidence="7" id="KW-1185">Reference proteome</keyword>
<reference evidence="6 7" key="1">
    <citation type="submission" date="2021-07" db="EMBL/GenBank/DDBJ databases">
        <title>The Aristolochia fimbriata genome: insights into angiosperm evolution, floral development and chemical biosynthesis.</title>
        <authorList>
            <person name="Jiao Y."/>
        </authorList>
    </citation>
    <scope>NUCLEOTIDE SEQUENCE [LARGE SCALE GENOMIC DNA]</scope>
    <source>
        <strain evidence="6">IBCAS-2021</strain>
        <tissue evidence="6">Leaf</tissue>
    </source>
</reference>
<evidence type="ECO:0000256" key="4">
    <source>
        <dbReference type="SAM" id="MobiDB-lite"/>
    </source>
</evidence>
<protein>
    <recommendedName>
        <fullName evidence="5">BTB domain-containing protein</fullName>
    </recommendedName>
</protein>
<name>A0AAV7EY41_ARIFI</name>
<dbReference type="PANTHER" id="PTHR31060:SF32">
    <property type="entry name" value="BTB_POZ DOMAIN PLANT PROTEIN"/>
    <property type="match status" value="1"/>
</dbReference>
<comment type="caution">
    <text evidence="6">The sequence shown here is derived from an EMBL/GenBank/DDBJ whole genome shotgun (WGS) entry which is preliminary data.</text>
</comment>
<keyword evidence="3" id="KW-0833">Ubl conjugation pathway</keyword>
<dbReference type="EMBL" id="JAINDJ010000003">
    <property type="protein sequence ID" value="KAG9453757.1"/>
    <property type="molecule type" value="Genomic_DNA"/>
</dbReference>
<dbReference type="Proteomes" id="UP000825729">
    <property type="component" value="Unassembled WGS sequence"/>
</dbReference>
<accession>A0AAV7EY41</accession>
<dbReference type="Pfam" id="PF25553">
    <property type="entry name" value="BTB-POZ_ANK-like"/>
    <property type="match status" value="1"/>
</dbReference>
<evidence type="ECO:0000259" key="5">
    <source>
        <dbReference type="PROSITE" id="PS50097"/>
    </source>
</evidence>